<dbReference type="InterPro" id="IPR050793">
    <property type="entry name" value="CMP-NeuNAc_synthase"/>
</dbReference>
<dbReference type="Pfam" id="PF02348">
    <property type="entry name" value="CTP_transf_3"/>
    <property type="match status" value="1"/>
</dbReference>
<proteinExistence type="predicted"/>
<accession>A0A4R6M455</accession>
<reference evidence="1 2" key="1">
    <citation type="submission" date="2019-03" db="EMBL/GenBank/DDBJ databases">
        <title>Genomic Encyclopedia of Type Strains, Phase III (KMG-III): the genomes of soil and plant-associated and newly described type strains.</title>
        <authorList>
            <person name="Whitman W."/>
        </authorList>
    </citation>
    <scope>NUCLEOTIDE SEQUENCE [LARGE SCALE GENOMIC DNA]</scope>
    <source>
        <strain evidence="1 2">CECT 7378</strain>
    </source>
</reference>
<evidence type="ECO:0000313" key="1">
    <source>
        <dbReference type="EMBL" id="TDO95984.1"/>
    </source>
</evidence>
<dbReference type="GO" id="GO:0008781">
    <property type="term" value="F:N-acylneuraminate cytidylyltransferase activity"/>
    <property type="evidence" value="ECO:0007669"/>
    <property type="project" value="TreeGrafter"/>
</dbReference>
<comment type="caution">
    <text evidence="1">The sequence shown here is derived from an EMBL/GenBank/DDBJ whole genome shotgun (WGS) entry which is preliminary data.</text>
</comment>
<dbReference type="RefSeq" id="WP_133505042.1">
    <property type="nucleotide sequence ID" value="NZ_SNXC01000015.1"/>
</dbReference>
<dbReference type="PANTHER" id="PTHR21485">
    <property type="entry name" value="HAD SUPERFAMILY MEMBERS CMAS AND KDSC"/>
    <property type="match status" value="1"/>
</dbReference>
<gene>
    <name evidence="1" type="ORF">DFP79_3354</name>
</gene>
<name>A0A4R6M455_9GAMM</name>
<evidence type="ECO:0000313" key="2">
    <source>
        <dbReference type="Proteomes" id="UP000294656"/>
    </source>
</evidence>
<dbReference type="EMBL" id="SNXC01000015">
    <property type="protein sequence ID" value="TDO95984.1"/>
    <property type="molecule type" value="Genomic_DNA"/>
</dbReference>
<sequence length="229" mass="26166">MRTVAFIPARGGSKGIPGKNIKDIAGKPLIVWSIERAKNSKLVDKVIVSTDSEEIAKIAKENGAEVPFLRPEDISGDTATTESAMLHYCDWLEKNNELYDNLLLVQVTSPIRAETRFDDAINYFKNNQLDSLLSVCPSHRFFWRDLENPVASYDFKNRPRRQDLKQSEIPYMETGSFYITKIEKLRKHKNRLCGKVGMFVTPEEESYEIDSLVDFKFCESMLTNSIGTK</sequence>
<dbReference type="InterPro" id="IPR003329">
    <property type="entry name" value="Cytidylyl_trans"/>
</dbReference>
<dbReference type="AlphaFoldDB" id="A0A4R6M455"/>
<dbReference type="SUPFAM" id="SSF53448">
    <property type="entry name" value="Nucleotide-diphospho-sugar transferases"/>
    <property type="match status" value="1"/>
</dbReference>
<keyword evidence="2" id="KW-1185">Reference proteome</keyword>
<dbReference type="Gene3D" id="3.90.550.10">
    <property type="entry name" value="Spore Coat Polysaccharide Biosynthesis Protein SpsA, Chain A"/>
    <property type="match status" value="1"/>
</dbReference>
<dbReference type="PANTHER" id="PTHR21485:SF3">
    <property type="entry name" value="N-ACYLNEURAMINATE CYTIDYLYLTRANSFERASE"/>
    <property type="match status" value="1"/>
</dbReference>
<dbReference type="CDD" id="cd02513">
    <property type="entry name" value="CMP-NeuAc_Synthase"/>
    <property type="match status" value="1"/>
</dbReference>
<dbReference type="Proteomes" id="UP000294656">
    <property type="component" value="Unassembled WGS sequence"/>
</dbReference>
<dbReference type="InterPro" id="IPR029044">
    <property type="entry name" value="Nucleotide-diphossugar_trans"/>
</dbReference>
<protein>
    <submittedName>
        <fullName evidence="1">CMP-N-acetylneuraminic acid synthetase</fullName>
    </submittedName>
</protein>
<organism evidence="1 2">
    <name type="scientific">Marinomonas balearica</name>
    <dbReference type="NCBI Taxonomy" id="491947"/>
    <lineage>
        <taxon>Bacteria</taxon>
        <taxon>Pseudomonadati</taxon>
        <taxon>Pseudomonadota</taxon>
        <taxon>Gammaproteobacteria</taxon>
        <taxon>Oceanospirillales</taxon>
        <taxon>Oceanospirillaceae</taxon>
        <taxon>Marinomonas</taxon>
    </lineage>
</organism>
<dbReference type="OrthoDB" id="9805604at2"/>